<evidence type="ECO:0000313" key="3">
    <source>
        <dbReference type="Proteomes" id="UP001597318"/>
    </source>
</evidence>
<keyword evidence="3" id="KW-1185">Reference proteome</keyword>
<gene>
    <name evidence="2" type="ORF">ACFSKK_23070</name>
</gene>
<name>A0ABW5C2D0_9BACI</name>
<evidence type="ECO:0000313" key="2">
    <source>
        <dbReference type="EMBL" id="MFD2216562.1"/>
    </source>
</evidence>
<protein>
    <recommendedName>
        <fullName evidence="4">Type II secretion system protein GspF domain-containing protein</fullName>
    </recommendedName>
</protein>
<dbReference type="EMBL" id="JBHUIK010000007">
    <property type="protein sequence ID" value="MFD2216562.1"/>
    <property type="molecule type" value="Genomic_DNA"/>
</dbReference>
<dbReference type="Proteomes" id="UP001597318">
    <property type="component" value="Unassembled WGS sequence"/>
</dbReference>
<evidence type="ECO:0000256" key="1">
    <source>
        <dbReference type="SAM" id="Phobius"/>
    </source>
</evidence>
<feature type="transmembrane region" description="Helical" evidence="1">
    <location>
        <begin position="262"/>
        <end position="287"/>
    </location>
</feature>
<reference evidence="3" key="1">
    <citation type="journal article" date="2019" name="Int. J. Syst. Evol. Microbiol.">
        <title>The Global Catalogue of Microorganisms (GCM) 10K type strain sequencing project: providing services to taxonomists for standard genome sequencing and annotation.</title>
        <authorList>
            <consortium name="The Broad Institute Genomics Platform"/>
            <consortium name="The Broad Institute Genome Sequencing Center for Infectious Disease"/>
            <person name="Wu L."/>
            <person name="Ma J."/>
        </authorList>
    </citation>
    <scope>NUCLEOTIDE SEQUENCE [LARGE SCALE GENOMIC DNA]</scope>
    <source>
        <strain evidence="3">CGMCC 1.15474</strain>
    </source>
</reference>
<keyword evidence="1" id="KW-1133">Transmembrane helix</keyword>
<organism evidence="2 3">
    <name type="scientific">Metabacillus endolithicus</name>
    <dbReference type="NCBI Taxonomy" id="1535204"/>
    <lineage>
        <taxon>Bacteria</taxon>
        <taxon>Bacillati</taxon>
        <taxon>Bacillota</taxon>
        <taxon>Bacilli</taxon>
        <taxon>Bacillales</taxon>
        <taxon>Bacillaceae</taxon>
        <taxon>Metabacillus</taxon>
    </lineage>
</organism>
<accession>A0ABW5C2D0</accession>
<keyword evidence="1" id="KW-0472">Membrane</keyword>
<comment type="caution">
    <text evidence="2">The sequence shown here is derived from an EMBL/GenBank/DDBJ whole genome shotgun (WGS) entry which is preliminary data.</text>
</comment>
<feature type="transmembrane region" description="Helical" evidence="1">
    <location>
        <begin position="86"/>
        <end position="106"/>
    </location>
</feature>
<keyword evidence="1" id="KW-0812">Transmembrane</keyword>
<evidence type="ECO:0008006" key="4">
    <source>
        <dbReference type="Google" id="ProtNLM"/>
    </source>
</evidence>
<proteinExistence type="predicted"/>
<sequence>MEKFILHLNIEMIYFITIGLLLILSYSFIAKSGYDERRKRRFRVQSLYRYQDKVRNRINKKEYDDFFRSNGLPAFITSERFNTVRFLFLGILIITVLFEMLFNISFISMTNLVVLGSIPVLMIPKKPSPFYYLVKMVQQRYNREKNNEIYQFYNEMKAEFRSKGEKMGNSYHIIMGLLPYYKYIRPALEKMLPLLEKKRFEEAWTLFKDEINTPEANSLSIVMQEIESTGVRQAGEILEQKRVEFANSMYNNYKEYLYRRKIVIFSLALFGTVVVIMNEVTVFFLWYKDVMSVVNNLGQ</sequence>
<feature type="transmembrane region" description="Helical" evidence="1">
    <location>
        <begin position="12"/>
        <end position="34"/>
    </location>
</feature>
<feature type="transmembrane region" description="Helical" evidence="1">
    <location>
        <begin position="112"/>
        <end position="134"/>
    </location>
</feature>
<dbReference type="RefSeq" id="WP_247347451.1">
    <property type="nucleotide sequence ID" value="NZ_CP095551.1"/>
</dbReference>